<organism evidence="3 4">
    <name type="scientific">Desulfosudis oleivorans (strain DSM 6200 / JCM 39069 / Hxd3)</name>
    <name type="common">Desulfococcus oleovorans</name>
    <dbReference type="NCBI Taxonomy" id="96561"/>
    <lineage>
        <taxon>Bacteria</taxon>
        <taxon>Pseudomonadati</taxon>
        <taxon>Thermodesulfobacteriota</taxon>
        <taxon>Desulfobacteria</taxon>
        <taxon>Desulfobacterales</taxon>
        <taxon>Desulfosudaceae</taxon>
        <taxon>Desulfosudis</taxon>
    </lineage>
</organism>
<name>A8ZYG4_DESOH</name>
<feature type="signal peptide" evidence="1">
    <location>
        <begin position="1"/>
        <end position="23"/>
    </location>
</feature>
<dbReference type="Pfam" id="PF00085">
    <property type="entry name" value="Thioredoxin"/>
    <property type="match status" value="1"/>
</dbReference>
<evidence type="ECO:0000313" key="3">
    <source>
        <dbReference type="EMBL" id="ABW68689.1"/>
    </source>
</evidence>
<dbReference type="InterPro" id="IPR036249">
    <property type="entry name" value="Thioredoxin-like_sf"/>
</dbReference>
<feature type="domain" description="Thioredoxin" evidence="2">
    <location>
        <begin position="8"/>
        <end position="127"/>
    </location>
</feature>
<keyword evidence="4" id="KW-1185">Reference proteome</keyword>
<protein>
    <submittedName>
        <fullName evidence="3">Thioredoxin domain</fullName>
    </submittedName>
</protein>
<accession>A8ZYG4</accession>
<feature type="chain" id="PRO_5002731864" evidence="1">
    <location>
        <begin position="24"/>
        <end position="133"/>
    </location>
</feature>
<dbReference type="EMBL" id="CP000859">
    <property type="protein sequence ID" value="ABW68689.1"/>
    <property type="molecule type" value="Genomic_DNA"/>
</dbReference>
<dbReference type="PANTHER" id="PTHR45663:SF11">
    <property type="entry name" value="GEO12009P1"/>
    <property type="match status" value="1"/>
</dbReference>
<dbReference type="GO" id="GO:0015035">
    <property type="term" value="F:protein-disulfide reductase activity"/>
    <property type="evidence" value="ECO:0007669"/>
    <property type="project" value="TreeGrafter"/>
</dbReference>
<dbReference type="SUPFAM" id="SSF52833">
    <property type="entry name" value="Thioredoxin-like"/>
    <property type="match status" value="1"/>
</dbReference>
<evidence type="ECO:0000256" key="1">
    <source>
        <dbReference type="SAM" id="SignalP"/>
    </source>
</evidence>
<evidence type="ECO:0000313" key="4">
    <source>
        <dbReference type="Proteomes" id="UP000008561"/>
    </source>
</evidence>
<dbReference type="PANTHER" id="PTHR45663">
    <property type="entry name" value="GEO12009P1"/>
    <property type="match status" value="1"/>
</dbReference>
<dbReference type="RefSeq" id="WP_012176300.1">
    <property type="nucleotide sequence ID" value="NC_009943.1"/>
</dbReference>
<dbReference type="KEGG" id="dol:Dole_2886"/>
<dbReference type="Proteomes" id="UP000008561">
    <property type="component" value="Chromosome"/>
</dbReference>
<dbReference type="GO" id="GO:0045454">
    <property type="term" value="P:cell redox homeostasis"/>
    <property type="evidence" value="ECO:0007669"/>
    <property type="project" value="TreeGrafter"/>
</dbReference>
<sequence length="133" mass="14660">MTRINRLLFIGLLLFCCAGLAVAEDGKTAAIPPVPTPGMVTMVDLGAKKCVPCKMMAPILVELEKEYAGRASIIFIDVWEHREQAPRFGIRGIPTQIFYDKDGKEVGRHVGFMDKKSIIEVFEQLGVPGEKAL</sequence>
<dbReference type="PROSITE" id="PS51352">
    <property type="entry name" value="THIOREDOXIN_2"/>
    <property type="match status" value="1"/>
</dbReference>
<dbReference type="AlphaFoldDB" id="A8ZYG4"/>
<dbReference type="eggNOG" id="COG3118">
    <property type="taxonomic scope" value="Bacteria"/>
</dbReference>
<dbReference type="CDD" id="cd02947">
    <property type="entry name" value="TRX_family"/>
    <property type="match status" value="1"/>
</dbReference>
<dbReference type="Gene3D" id="3.40.30.10">
    <property type="entry name" value="Glutaredoxin"/>
    <property type="match status" value="1"/>
</dbReference>
<dbReference type="HOGENOM" id="CLU_090389_13_0_7"/>
<dbReference type="InterPro" id="IPR013766">
    <property type="entry name" value="Thioredoxin_domain"/>
</dbReference>
<reference evidence="3 4" key="1">
    <citation type="submission" date="2007-10" db="EMBL/GenBank/DDBJ databases">
        <title>Complete sequence of Desulfococcus oleovorans Hxd3.</title>
        <authorList>
            <consortium name="US DOE Joint Genome Institute"/>
            <person name="Copeland A."/>
            <person name="Lucas S."/>
            <person name="Lapidus A."/>
            <person name="Barry K."/>
            <person name="Glavina del Rio T."/>
            <person name="Dalin E."/>
            <person name="Tice H."/>
            <person name="Pitluck S."/>
            <person name="Kiss H."/>
            <person name="Brettin T."/>
            <person name="Bruce D."/>
            <person name="Detter J.C."/>
            <person name="Han C."/>
            <person name="Schmutz J."/>
            <person name="Larimer F."/>
            <person name="Land M."/>
            <person name="Hauser L."/>
            <person name="Kyrpides N."/>
            <person name="Kim E."/>
            <person name="Wawrik B."/>
            <person name="Richardson P."/>
        </authorList>
    </citation>
    <scope>NUCLEOTIDE SEQUENCE [LARGE SCALE GENOMIC DNA]</scope>
    <source>
        <strain evidence="4">DSM 6200 / JCM 39069 / Hxd3</strain>
    </source>
</reference>
<dbReference type="GO" id="GO:0005829">
    <property type="term" value="C:cytosol"/>
    <property type="evidence" value="ECO:0007669"/>
    <property type="project" value="TreeGrafter"/>
</dbReference>
<dbReference type="STRING" id="96561.Dole_2886"/>
<proteinExistence type="predicted"/>
<gene>
    <name evidence="3" type="ordered locus">Dole_2886</name>
</gene>
<evidence type="ECO:0000259" key="2">
    <source>
        <dbReference type="PROSITE" id="PS51352"/>
    </source>
</evidence>
<keyword evidence="1" id="KW-0732">Signal</keyword>
<dbReference type="OrthoDB" id="9790390at2"/>